<keyword evidence="5" id="KW-0472">Membrane</keyword>
<organism evidence="9 10">
    <name type="scientific">Plantibacter elymi</name>
    <name type="common">nom. nud.</name>
    <dbReference type="NCBI Taxonomy" id="199708"/>
    <lineage>
        <taxon>Bacteria</taxon>
        <taxon>Bacillati</taxon>
        <taxon>Actinomycetota</taxon>
        <taxon>Actinomycetes</taxon>
        <taxon>Micrococcales</taxon>
        <taxon>Microbacteriaceae</taxon>
        <taxon>Plantibacter</taxon>
    </lineage>
</organism>
<proteinExistence type="predicted"/>
<feature type="domain" description="DUF11" evidence="7">
    <location>
        <begin position="670"/>
        <end position="748"/>
    </location>
</feature>
<dbReference type="Proteomes" id="UP000194464">
    <property type="component" value="Unassembled WGS sequence"/>
</dbReference>
<dbReference type="Pfam" id="PF17210">
    <property type="entry name" value="SdrD_B"/>
    <property type="match status" value="1"/>
</dbReference>
<evidence type="ECO:0000313" key="9">
    <source>
        <dbReference type="EMBL" id="SMQ72606.1"/>
    </source>
</evidence>
<evidence type="ECO:0000256" key="6">
    <source>
        <dbReference type="SAM" id="SignalP"/>
    </source>
</evidence>
<dbReference type="InterPro" id="IPR001434">
    <property type="entry name" value="OmcB-like_DUF11"/>
</dbReference>
<evidence type="ECO:0008006" key="11">
    <source>
        <dbReference type="Google" id="ProtNLM"/>
    </source>
</evidence>
<name>A0ABY1REZ9_9MICO</name>
<dbReference type="Gene3D" id="2.60.40.10">
    <property type="entry name" value="Immunoglobulins"/>
    <property type="match status" value="1"/>
</dbReference>
<evidence type="ECO:0000256" key="5">
    <source>
        <dbReference type="SAM" id="Phobius"/>
    </source>
</evidence>
<evidence type="ECO:0000259" key="8">
    <source>
        <dbReference type="Pfam" id="PF17210"/>
    </source>
</evidence>
<evidence type="ECO:0000256" key="4">
    <source>
        <dbReference type="SAM" id="MobiDB-lite"/>
    </source>
</evidence>
<evidence type="ECO:0000313" key="10">
    <source>
        <dbReference type="Proteomes" id="UP000194464"/>
    </source>
</evidence>
<dbReference type="InterPro" id="IPR033764">
    <property type="entry name" value="Sdr_B"/>
</dbReference>
<sequence length="1166" mass="120224">MNRITLPRALSALSLIAFAAAPLLPASASAATPQALGLAVSVSHTASGSVPFDAVAGPGFDVSPDDEVLRSHDAVTYTIEMQLRGAAADDRVVVRQRLSGGLIWPTVEELPGYCAAGSTVSEDRTVIECVRTDVKPNSVSSISLTAVLATAPPHGTVLTAPQHGVEVIASDAEDGSEIRATTTTPDLVVSSSPRVNVGVKRGPIVNDVVEQDGTPGWYVAHDAYLSVTDFATDEGRGARGSGNVADDVTFRIDLSGYPAGARLATVNPQGQPVAQSCLVGAFDAAVFPKASGGGADGVSESGAWSCVAAPDGRSVSVTISGADLSGDHIPSRSASGAAITTQGYLAVGRFGIFVPESEVPANGALPVRLDFTDLDVTGIAADGTPLPNAPESLADNSATATIAQRTGGGEHTTRYADRQSGNRLVPGQSTIGSGDGPVVGGQLFEQAVVWNNTTSSALTDAILCAVFDPATQRVGERPGGGAPAEAATNGGRMIIEYGTTPSVDASADAETRQAQMDATTCDDGDDSWVSEPEAVDAEDITKVRLRPASGGLPTRSSVTLWVQLQALADVEVGEFLTETYSVKSSGNGPDRESSTSWVEDGWWHGRYRASEGNGQFPRGDQLIAANAAVAVNKRATAPEVAPGAPAPIVAGASVTFALRPQIITPDGLADRARGVTVTDSLPAGLTFDEASAAPSPTSIVLQADGSTALTWDLGDIRQGSEPVITYTASSDRFFVGQVLNRVIVSTPDDPGSPEGFPEDPGTLNSHYSWQSVIVSSPSGMAIDKQVARPVVEAGDPLDYDVVFMNMSSGAVQRDIRMIDVLPYPTDERGSTAQGVLAEPARSEGVELRYTAVPGDTVAEHVDPLDDEDFGELPDGSRWCTTTEFGGEGCPASIAEATAILATVVELAPYTPVVVDYTLDTRTAAPDAVFVNDAVVHSATQTLGAQSDEVAARLVSTTIGERIWWDVDGDGIDDDGPDGERGPGVQDVVLELHGTDKHGAIVSRTATTDADGAYRFESVISGAYRVDVRLPDGSTAAATEMRVGDDELLNSAIDPELWTMPAVEIPDPAPSGSDALDLRWNGGILPVEPETGPEPEHPGVIPADGTGQAAPPGPLAVTGAGLTTGALVVAGVLLLGGLSVLALRRRRRVGDTDGRPSVSADPGVSID</sequence>
<keyword evidence="10" id="KW-1185">Reference proteome</keyword>
<dbReference type="RefSeq" id="WP_086474541.1">
    <property type="nucleotide sequence ID" value="NZ_FXWJ01000004.1"/>
</dbReference>
<reference evidence="9 10" key="1">
    <citation type="submission" date="2017-04" db="EMBL/GenBank/DDBJ databases">
        <authorList>
            <person name="Varghese N."/>
            <person name="Submissions S."/>
        </authorList>
    </citation>
    <scope>NUCLEOTIDE SEQUENCE [LARGE SCALE GENOMIC DNA]</scope>
    <source>
        <strain evidence="9 10">VKM Ac-1784</strain>
    </source>
</reference>
<evidence type="ECO:0000256" key="3">
    <source>
        <dbReference type="ARBA" id="ARBA00022729"/>
    </source>
</evidence>
<feature type="domain" description="SD-repeat containing protein B" evidence="8">
    <location>
        <begin position="957"/>
        <end position="1056"/>
    </location>
</feature>
<evidence type="ECO:0000256" key="2">
    <source>
        <dbReference type="ARBA" id="ARBA00022525"/>
    </source>
</evidence>
<keyword evidence="5" id="KW-0812">Transmembrane</keyword>
<dbReference type="InterPro" id="IPR013783">
    <property type="entry name" value="Ig-like_fold"/>
</dbReference>
<evidence type="ECO:0000256" key="1">
    <source>
        <dbReference type="ARBA" id="ARBA00004613"/>
    </source>
</evidence>
<dbReference type="EMBL" id="FXWJ01000004">
    <property type="protein sequence ID" value="SMQ72606.1"/>
    <property type="molecule type" value="Genomic_DNA"/>
</dbReference>
<dbReference type="SUPFAM" id="SSF117074">
    <property type="entry name" value="Hypothetical protein PA1324"/>
    <property type="match status" value="1"/>
</dbReference>
<dbReference type="Pfam" id="PF01345">
    <property type="entry name" value="DUF11"/>
    <property type="match status" value="1"/>
</dbReference>
<keyword evidence="3 6" id="KW-0732">Signal</keyword>
<keyword evidence="2" id="KW-0964">Secreted</keyword>
<keyword evidence="5" id="KW-1133">Transmembrane helix</keyword>
<feature type="region of interest" description="Disordered" evidence="4">
    <location>
        <begin position="1147"/>
        <end position="1166"/>
    </location>
</feature>
<feature type="chain" id="PRO_5045188240" description="SD-repeat containing protein B domain-containing protein" evidence="6">
    <location>
        <begin position="31"/>
        <end position="1166"/>
    </location>
</feature>
<feature type="transmembrane region" description="Helical" evidence="5">
    <location>
        <begin position="1119"/>
        <end position="1142"/>
    </location>
</feature>
<comment type="subcellular location">
    <subcellularLocation>
        <location evidence="1">Secreted</location>
    </subcellularLocation>
</comment>
<evidence type="ECO:0000259" key="7">
    <source>
        <dbReference type="Pfam" id="PF01345"/>
    </source>
</evidence>
<protein>
    <recommendedName>
        <fullName evidence="11">SD-repeat containing protein B domain-containing protein</fullName>
    </recommendedName>
</protein>
<gene>
    <name evidence="9" type="ORF">SAMN06295909_2874</name>
</gene>
<accession>A0ABY1REZ9</accession>
<comment type="caution">
    <text evidence="9">The sequence shown here is derived from an EMBL/GenBank/DDBJ whole genome shotgun (WGS) entry which is preliminary data.</text>
</comment>
<feature type="signal peptide" evidence="6">
    <location>
        <begin position="1"/>
        <end position="30"/>
    </location>
</feature>